<proteinExistence type="inferred from homology"/>
<dbReference type="GO" id="GO:0052131">
    <property type="term" value="P:positive aerotaxis"/>
    <property type="evidence" value="ECO:0007669"/>
    <property type="project" value="UniProtKB-ARBA"/>
</dbReference>
<dbReference type="NCBIfam" id="TIGR00229">
    <property type="entry name" value="sensory_box"/>
    <property type="match status" value="1"/>
</dbReference>
<name>A0A1I6C2G1_9GAMM</name>
<evidence type="ECO:0000256" key="4">
    <source>
        <dbReference type="ARBA" id="ARBA00022500"/>
    </source>
</evidence>
<dbReference type="OrthoDB" id="5675566at2"/>
<dbReference type="InterPro" id="IPR013655">
    <property type="entry name" value="PAS_fold_3"/>
</dbReference>
<dbReference type="CDD" id="cd11386">
    <property type="entry name" value="MCP_signal"/>
    <property type="match status" value="1"/>
</dbReference>
<reference evidence="15 16" key="1">
    <citation type="submission" date="2016-10" db="EMBL/GenBank/DDBJ databases">
        <authorList>
            <person name="de Groot N.N."/>
        </authorList>
    </citation>
    <scope>NUCLEOTIDE SEQUENCE [LARGE SCALE GENOMIC DNA]</scope>
    <source>
        <strain evidence="15 16">JCM 18415</strain>
    </source>
</reference>
<keyword evidence="8" id="KW-0472">Membrane</keyword>
<sequence>MKNNQPVTQVEVSFPASQRLISATDARGIIVYCNDEFVEISGFSREELIGSAHNVVRHPDMPPAVFAHMWSYLRSGRSWMGVIKNRCRNGDHYWVNAYVTPILENSQITGYESVRVKPEPEQVRRATLLYRRMQAGQAPRASRPLGNLATRLAAPLVASGITAAALAQGNYWLSLGTCSALLFGLQIWAQHRQQQTLQRLQATAGDSFDSELIALTYSDEPAPIARLQLAIISEQARIRTALSRLNDFAIQTSELASTSGELAERSATALRQQRDEADMAATAMNQMAVSIAEMARHIQDTAGAAQQVSGLTQTGAQQAQSTRQVIERLADTVRNISHSVDGLAAESQSIQQAADIIRSIAEQTNLLALNAAIEAARAGEHGRGFAVVADEVRSLAAKTRESTEQIQHIIASLQEVAGQAVSVAHQGSREAEAGVVHVVDTQTALDGITRAIVQIHDMSRQMAVASNQQTHVAEDISRQITSIASVSDQNAELAQHSARTGREMEQTAQALHTLVARFNR</sequence>
<keyword evidence="9 11" id="KW-0807">Transducer</keyword>
<keyword evidence="4" id="KW-0145">Chemotaxis</keyword>
<dbReference type="FunFam" id="1.10.287.950:FF:000001">
    <property type="entry name" value="Methyl-accepting chemotaxis sensory transducer"/>
    <property type="match status" value="1"/>
</dbReference>
<dbReference type="PROSITE" id="PS50885">
    <property type="entry name" value="HAMP"/>
    <property type="match status" value="1"/>
</dbReference>
<feature type="domain" description="Methyl-accepting transducer" evidence="12">
    <location>
        <begin position="248"/>
        <end position="484"/>
    </location>
</feature>
<dbReference type="GO" id="GO:0007165">
    <property type="term" value="P:signal transduction"/>
    <property type="evidence" value="ECO:0007669"/>
    <property type="project" value="UniProtKB-KW"/>
</dbReference>
<dbReference type="SMART" id="SM00091">
    <property type="entry name" value="PAS"/>
    <property type="match status" value="1"/>
</dbReference>
<protein>
    <submittedName>
        <fullName evidence="15">Methyl-accepting chemotaxis sensory transducer with Pas/Pac sensor</fullName>
    </submittedName>
</protein>
<evidence type="ECO:0000259" key="13">
    <source>
        <dbReference type="PROSITE" id="PS50112"/>
    </source>
</evidence>
<dbReference type="PANTHER" id="PTHR32089:SF74">
    <property type="entry name" value="METHYL-ACCEPTING CHEMOTAXIS PROTEIN AER"/>
    <property type="match status" value="1"/>
</dbReference>
<feature type="domain" description="PAS" evidence="13">
    <location>
        <begin position="21"/>
        <end position="60"/>
    </location>
</feature>
<keyword evidence="5" id="KW-0997">Cell inner membrane</keyword>
<evidence type="ECO:0000256" key="7">
    <source>
        <dbReference type="ARBA" id="ARBA00022989"/>
    </source>
</evidence>
<keyword evidence="6" id="KW-0812">Transmembrane</keyword>
<gene>
    <name evidence="15" type="ORF">SAMN05216578_11127</name>
</gene>
<evidence type="ECO:0000256" key="2">
    <source>
        <dbReference type="ARBA" id="ARBA00022475"/>
    </source>
</evidence>
<dbReference type="GO" id="GO:0005886">
    <property type="term" value="C:plasma membrane"/>
    <property type="evidence" value="ECO:0007669"/>
    <property type="project" value="UniProtKB-SubCell"/>
</dbReference>
<dbReference type="Gene3D" id="3.30.450.20">
    <property type="entry name" value="PAS domain"/>
    <property type="match status" value="1"/>
</dbReference>
<organism evidence="15 16">
    <name type="scientific">Halopseudomonas formosensis</name>
    <dbReference type="NCBI Taxonomy" id="1002526"/>
    <lineage>
        <taxon>Bacteria</taxon>
        <taxon>Pseudomonadati</taxon>
        <taxon>Pseudomonadota</taxon>
        <taxon>Gammaproteobacteria</taxon>
        <taxon>Pseudomonadales</taxon>
        <taxon>Pseudomonadaceae</taxon>
        <taxon>Halopseudomonas</taxon>
    </lineage>
</organism>
<evidence type="ECO:0000313" key="16">
    <source>
        <dbReference type="Proteomes" id="UP000242815"/>
    </source>
</evidence>
<dbReference type="CDD" id="cd00130">
    <property type="entry name" value="PAS"/>
    <property type="match status" value="1"/>
</dbReference>
<evidence type="ECO:0000256" key="1">
    <source>
        <dbReference type="ARBA" id="ARBA00004429"/>
    </source>
</evidence>
<evidence type="ECO:0000256" key="6">
    <source>
        <dbReference type="ARBA" id="ARBA00022692"/>
    </source>
</evidence>
<dbReference type="InterPro" id="IPR003660">
    <property type="entry name" value="HAMP_dom"/>
</dbReference>
<dbReference type="RefSeq" id="WP_090540336.1">
    <property type="nucleotide sequence ID" value="NZ_FOYD01000011.1"/>
</dbReference>
<dbReference type="PROSITE" id="PS50112">
    <property type="entry name" value="PAS"/>
    <property type="match status" value="1"/>
</dbReference>
<evidence type="ECO:0000256" key="9">
    <source>
        <dbReference type="ARBA" id="ARBA00023224"/>
    </source>
</evidence>
<dbReference type="EMBL" id="FOYD01000011">
    <property type="protein sequence ID" value="SFQ87359.1"/>
    <property type="molecule type" value="Genomic_DNA"/>
</dbReference>
<evidence type="ECO:0000256" key="11">
    <source>
        <dbReference type="PROSITE-ProRule" id="PRU00284"/>
    </source>
</evidence>
<dbReference type="PANTHER" id="PTHR32089">
    <property type="entry name" value="METHYL-ACCEPTING CHEMOTAXIS PROTEIN MCPB"/>
    <property type="match status" value="1"/>
</dbReference>
<dbReference type="InterPro" id="IPR035965">
    <property type="entry name" value="PAS-like_dom_sf"/>
</dbReference>
<dbReference type="SMART" id="SM00283">
    <property type="entry name" value="MA"/>
    <property type="match status" value="1"/>
</dbReference>
<dbReference type="FunFam" id="3.30.450.20:FF:000046">
    <property type="entry name" value="Aerotaxis sensor receptor"/>
    <property type="match status" value="1"/>
</dbReference>
<accession>A0A1I6C2G1</accession>
<keyword evidence="3" id="KW-0488">Methylation</keyword>
<dbReference type="SUPFAM" id="SSF55785">
    <property type="entry name" value="PYP-like sensor domain (PAS domain)"/>
    <property type="match status" value="1"/>
</dbReference>
<comment type="similarity">
    <text evidence="10">Belongs to the methyl-accepting chemotaxis (MCP) protein family.</text>
</comment>
<dbReference type="Pfam" id="PF08447">
    <property type="entry name" value="PAS_3"/>
    <property type="match status" value="1"/>
</dbReference>
<dbReference type="Proteomes" id="UP000242815">
    <property type="component" value="Unassembled WGS sequence"/>
</dbReference>
<keyword evidence="2" id="KW-1003">Cell membrane</keyword>
<dbReference type="AlphaFoldDB" id="A0A1I6C2G1"/>
<dbReference type="Gene3D" id="1.10.287.950">
    <property type="entry name" value="Methyl-accepting chemotaxis protein"/>
    <property type="match status" value="1"/>
</dbReference>
<keyword evidence="7" id="KW-1133">Transmembrane helix</keyword>
<evidence type="ECO:0000256" key="5">
    <source>
        <dbReference type="ARBA" id="ARBA00022519"/>
    </source>
</evidence>
<evidence type="ECO:0000256" key="10">
    <source>
        <dbReference type="ARBA" id="ARBA00029447"/>
    </source>
</evidence>
<dbReference type="Pfam" id="PF00015">
    <property type="entry name" value="MCPsignal"/>
    <property type="match status" value="1"/>
</dbReference>
<dbReference type="InterPro" id="IPR000014">
    <property type="entry name" value="PAS"/>
</dbReference>
<feature type="domain" description="HAMP" evidence="14">
    <location>
        <begin position="239"/>
        <end position="296"/>
    </location>
</feature>
<dbReference type="STRING" id="1002526.SAMN05216578_11127"/>
<dbReference type="InterPro" id="IPR004089">
    <property type="entry name" value="MCPsignal_dom"/>
</dbReference>
<evidence type="ECO:0000313" key="15">
    <source>
        <dbReference type="EMBL" id="SFQ87359.1"/>
    </source>
</evidence>
<dbReference type="PROSITE" id="PS50111">
    <property type="entry name" value="CHEMOTAXIS_TRANSDUC_2"/>
    <property type="match status" value="1"/>
</dbReference>
<evidence type="ECO:0000259" key="14">
    <source>
        <dbReference type="PROSITE" id="PS50885"/>
    </source>
</evidence>
<evidence type="ECO:0000256" key="3">
    <source>
        <dbReference type="ARBA" id="ARBA00022481"/>
    </source>
</evidence>
<dbReference type="SUPFAM" id="SSF58104">
    <property type="entry name" value="Methyl-accepting chemotaxis protein (MCP) signaling domain"/>
    <property type="match status" value="1"/>
</dbReference>
<evidence type="ECO:0000259" key="12">
    <source>
        <dbReference type="PROSITE" id="PS50111"/>
    </source>
</evidence>
<comment type="subcellular location">
    <subcellularLocation>
        <location evidence="1">Cell inner membrane</location>
        <topology evidence="1">Multi-pass membrane protein</topology>
    </subcellularLocation>
</comment>
<evidence type="ECO:0000256" key="8">
    <source>
        <dbReference type="ARBA" id="ARBA00023136"/>
    </source>
</evidence>